<reference evidence="1 2" key="1">
    <citation type="submission" date="2024-06" db="EMBL/GenBank/DDBJ databases">
        <title>The Natural Products Discovery Center: Release of the First 8490 Sequenced Strains for Exploring Actinobacteria Biosynthetic Diversity.</title>
        <authorList>
            <person name="Kalkreuter E."/>
            <person name="Kautsar S.A."/>
            <person name="Yang D."/>
            <person name="Bader C.D."/>
            <person name="Teijaro C.N."/>
            <person name="Fluegel L."/>
            <person name="Davis C.M."/>
            <person name="Simpson J.R."/>
            <person name="Lauterbach L."/>
            <person name="Steele A.D."/>
            <person name="Gui C."/>
            <person name="Meng S."/>
            <person name="Li G."/>
            <person name="Viehrig K."/>
            <person name="Ye F."/>
            <person name="Su P."/>
            <person name="Kiefer A.F."/>
            <person name="Nichols A."/>
            <person name="Cepeda A.J."/>
            <person name="Yan W."/>
            <person name="Fan B."/>
            <person name="Jiang Y."/>
            <person name="Adhikari A."/>
            <person name="Zheng C.-J."/>
            <person name="Schuster L."/>
            <person name="Cowan T.M."/>
            <person name="Smanski M.J."/>
            <person name="Chevrette M.G."/>
            <person name="De Carvalho L.P.S."/>
            <person name="Shen B."/>
        </authorList>
    </citation>
    <scope>NUCLEOTIDE SEQUENCE [LARGE SCALE GENOMIC DNA]</scope>
    <source>
        <strain evidence="1 2">NPDC046838</strain>
    </source>
</reference>
<comment type="caution">
    <text evidence="1">The sequence shown here is derived from an EMBL/GenBank/DDBJ whole genome shotgun (WGS) entry which is preliminary data.</text>
</comment>
<dbReference type="RefSeq" id="WP_359349986.1">
    <property type="nucleotide sequence ID" value="NZ_JBEYXV010000008.1"/>
</dbReference>
<evidence type="ECO:0000313" key="2">
    <source>
        <dbReference type="Proteomes" id="UP001551176"/>
    </source>
</evidence>
<gene>
    <name evidence="1" type="ORF">ABZ921_17265</name>
</gene>
<dbReference type="Proteomes" id="UP001551176">
    <property type="component" value="Unassembled WGS sequence"/>
</dbReference>
<dbReference type="InterPro" id="IPR006521">
    <property type="entry name" value="Tail_protein_I"/>
</dbReference>
<accession>A0ABV3BMY1</accession>
<dbReference type="NCBIfam" id="TIGR02242">
    <property type="entry name" value="tail_TIGR02242"/>
    <property type="match status" value="1"/>
</dbReference>
<name>A0ABV3BMY1_9ACTN</name>
<dbReference type="EMBL" id="JBEYXV010000008">
    <property type="protein sequence ID" value="MEU6822376.1"/>
    <property type="molecule type" value="Genomic_DNA"/>
</dbReference>
<organism evidence="1 2">
    <name type="scientific">Streptomyces atriruber</name>
    <dbReference type="NCBI Taxonomy" id="545121"/>
    <lineage>
        <taxon>Bacteria</taxon>
        <taxon>Bacillati</taxon>
        <taxon>Actinomycetota</taxon>
        <taxon>Actinomycetes</taxon>
        <taxon>Kitasatosporales</taxon>
        <taxon>Streptomycetaceae</taxon>
        <taxon>Streptomyces</taxon>
    </lineage>
</organism>
<sequence>MGSAHPLGDQLPAVFADDDFALRFVSGLDVVLAPVFTVLDCLEAYFTPSLTPEDFLGWLTDWVGTELDGTEPLATRRHAVASAVELHRVRGTRRGLAAAVELAFGVRPEIAESGGASWSARPLGAFPGTPRPALHVNLRVHDPSAVDPHRLRAVVAAARPAHLPFTAEVTATPAPEGT</sequence>
<proteinExistence type="predicted"/>
<evidence type="ECO:0000313" key="1">
    <source>
        <dbReference type="EMBL" id="MEU6822376.1"/>
    </source>
</evidence>
<dbReference type="InterPro" id="IPR011748">
    <property type="entry name" value="Unchr_phage_tail-like"/>
</dbReference>
<keyword evidence="2" id="KW-1185">Reference proteome</keyword>
<protein>
    <submittedName>
        <fullName evidence="1">Phage tail protein</fullName>
    </submittedName>
</protein>
<dbReference type="Pfam" id="PF09684">
    <property type="entry name" value="Tail_P2_I"/>
    <property type="match status" value="1"/>
</dbReference>